<organism evidence="1 2">
    <name type="scientific">Alicyclobacillus mengziensis</name>
    <dbReference type="NCBI Taxonomy" id="2931921"/>
    <lineage>
        <taxon>Bacteria</taxon>
        <taxon>Bacillati</taxon>
        <taxon>Bacillota</taxon>
        <taxon>Bacilli</taxon>
        <taxon>Bacillales</taxon>
        <taxon>Alicyclobacillaceae</taxon>
        <taxon>Alicyclobacillus</taxon>
    </lineage>
</organism>
<sequence>MKTKVMVFPGAHNLPLWLMNDIEITYTKSRDEQIATIQSGSVDVIHTAPDNLLLPDAEGLTPFLAGSVGPLHLVQSGNASHMTLGVDNPNSGYGRLAYKWLRENRPELEYSVVPLGGTPARFAALKDGLVSIAVMHPPFTQYCEQLGYHILGRIDTGFTTLVGACKSQCVEDAFICHYREMYHLAIKQLSSSEGYDIAVKLLRNNLDAPSGIVETIAQLMIQEVVSAGTDFDPVSLATLKKLHES</sequence>
<evidence type="ECO:0000313" key="1">
    <source>
        <dbReference type="EMBL" id="QSO46215.1"/>
    </source>
</evidence>
<name>A0A9X7VX56_9BACL</name>
<accession>A0A9X7VX56</accession>
<dbReference type="SUPFAM" id="SSF53850">
    <property type="entry name" value="Periplasmic binding protein-like II"/>
    <property type="match status" value="1"/>
</dbReference>
<protein>
    <submittedName>
        <fullName evidence="1">Uncharacterized protein</fullName>
    </submittedName>
</protein>
<proteinExistence type="predicted"/>
<dbReference type="Gene3D" id="3.40.190.10">
    <property type="entry name" value="Periplasmic binding protein-like II"/>
    <property type="match status" value="2"/>
</dbReference>
<dbReference type="RefSeq" id="WP_206655584.1">
    <property type="nucleotide sequence ID" value="NZ_CP071182.1"/>
</dbReference>
<gene>
    <name evidence="1" type="ORF">JZ786_17115</name>
</gene>
<dbReference type="EMBL" id="CP071182">
    <property type="protein sequence ID" value="QSO46215.1"/>
    <property type="molecule type" value="Genomic_DNA"/>
</dbReference>
<evidence type="ECO:0000313" key="2">
    <source>
        <dbReference type="Proteomes" id="UP000663505"/>
    </source>
</evidence>
<dbReference type="KEGG" id="afx:JZ786_17115"/>
<dbReference type="AlphaFoldDB" id="A0A9X7VX56"/>
<dbReference type="Proteomes" id="UP000663505">
    <property type="component" value="Chromosome"/>
</dbReference>
<keyword evidence="2" id="KW-1185">Reference proteome</keyword>
<reference evidence="1 2" key="1">
    <citation type="submission" date="2021-02" db="EMBL/GenBank/DDBJ databases">
        <title>Alicyclobacillus curvatus sp. nov. and Alicyclobacillus mengziensis sp. nov., two acidophilic bacteria isolated from acid mine drainage.</title>
        <authorList>
            <person name="Huang Y."/>
        </authorList>
    </citation>
    <scope>NUCLEOTIDE SEQUENCE [LARGE SCALE GENOMIC DNA]</scope>
    <source>
        <strain evidence="1 2">S30H14</strain>
    </source>
</reference>